<feature type="transmembrane region" description="Helical" evidence="2">
    <location>
        <begin position="330"/>
        <end position="353"/>
    </location>
</feature>
<feature type="transmembrane region" description="Helical" evidence="2">
    <location>
        <begin position="148"/>
        <end position="168"/>
    </location>
</feature>
<gene>
    <name evidence="3" type="ORF">QFZ49_004224</name>
</gene>
<protein>
    <submittedName>
        <fullName evidence="3">Uncharacterized protein</fullName>
    </submittedName>
</protein>
<keyword evidence="2" id="KW-1133">Transmembrane helix</keyword>
<feature type="region of interest" description="Disordered" evidence="1">
    <location>
        <begin position="181"/>
        <end position="204"/>
    </location>
</feature>
<feature type="transmembrane region" description="Helical" evidence="2">
    <location>
        <begin position="108"/>
        <end position="128"/>
    </location>
</feature>
<proteinExistence type="predicted"/>
<evidence type="ECO:0000313" key="4">
    <source>
        <dbReference type="Proteomes" id="UP001223072"/>
    </source>
</evidence>
<feature type="transmembrane region" description="Helical" evidence="2">
    <location>
        <begin position="73"/>
        <end position="96"/>
    </location>
</feature>
<evidence type="ECO:0000256" key="1">
    <source>
        <dbReference type="SAM" id="MobiDB-lite"/>
    </source>
</evidence>
<comment type="caution">
    <text evidence="3">The sequence shown here is derived from an EMBL/GenBank/DDBJ whole genome shotgun (WGS) entry which is preliminary data.</text>
</comment>
<feature type="transmembrane region" description="Helical" evidence="2">
    <location>
        <begin position="283"/>
        <end position="310"/>
    </location>
</feature>
<sequence>MFMYRRSASGGRSPARGRAALLCLILLVVGSPWGQDRAHDLFIGHFESETTRWLVEGAFVPRWDLSTDRYIDYAGSNMLVVQNISVVLLLVALTRVMSRSTARGTAGWGRCILAGVLVSEVVSLLRWWMLDAFVDGLHLSTPELRYELLHPALSFGLTSGVLLALLTVGLPRVSVPGSAGATKALFRPNHPNRPNRPNRSRKADAAMTTTLRAHMPVGSVPGDVTRYLCAAAYVDEEFADRVVDGVLADEVGAVAPSPGVDLVAVAHHCLAAQEIRRQRDLRLAGAFAVVALFAPLWLLFSAVFLSFTASVGRSRDGRATRGQRQPGNRALVSTAVTAAVVVPFSFPLASAIASLPVSGFVSWLLGAYLGGVPAVLASVGAVVFAYVTVVRHDLGIDRLLRTTMTRAAFAGRRLPALPLKQWIVNRMAVVKEARDGNVTVYSGYSPFIGYSPAASNWSVAVPLLPSEDRADKGRRPGGPEAFDVVELVAHVREHLRTVAARGNTDRAAPSGVAEPLGSLTIEDRVFVNGTTIGDDPRFMTPAGLAPAMRLPAEAVEDIMRRPTGAVRHHLAIYVPLWGDDVVPSVLLHFSTEGRTLHLQCGNHVLGPVGAVYHVVDRLRDPLTLERQRGLLADALPRTGPAFFGAPSRALNQARFEARRTRRMADELTAMEQDPVFDYGARLSMREIATSPVYQNYFQVVDADRVTSAVQRHTLAAIREFLDARGYDTTDFRAQQQTILNQGVIQQGGTSIIGNQAIGTGASATQNVAQTTGPAAAGAQK</sequence>
<name>A0ABU0RQM3_9ACTN</name>
<dbReference type="Proteomes" id="UP001223072">
    <property type="component" value="Unassembled WGS sequence"/>
</dbReference>
<keyword evidence="2" id="KW-0812">Transmembrane</keyword>
<feature type="transmembrane region" description="Helical" evidence="2">
    <location>
        <begin position="365"/>
        <end position="387"/>
    </location>
</feature>
<dbReference type="EMBL" id="JAUSZS010000004">
    <property type="protein sequence ID" value="MDQ0934284.1"/>
    <property type="molecule type" value="Genomic_DNA"/>
</dbReference>
<evidence type="ECO:0000313" key="3">
    <source>
        <dbReference type="EMBL" id="MDQ0934284.1"/>
    </source>
</evidence>
<keyword evidence="2" id="KW-0472">Membrane</keyword>
<accession>A0ABU0RQM3</accession>
<organism evidence="3 4">
    <name type="scientific">Streptomyces turgidiscabies</name>
    <dbReference type="NCBI Taxonomy" id="85558"/>
    <lineage>
        <taxon>Bacteria</taxon>
        <taxon>Bacillati</taxon>
        <taxon>Actinomycetota</taxon>
        <taxon>Actinomycetes</taxon>
        <taxon>Kitasatosporales</taxon>
        <taxon>Streptomycetaceae</taxon>
        <taxon>Streptomyces</taxon>
    </lineage>
</organism>
<evidence type="ECO:0000256" key="2">
    <source>
        <dbReference type="SAM" id="Phobius"/>
    </source>
</evidence>
<keyword evidence="4" id="KW-1185">Reference proteome</keyword>
<reference evidence="3 4" key="1">
    <citation type="submission" date="2023-07" db="EMBL/GenBank/DDBJ databases">
        <title>Comparative genomics of wheat-associated soil bacteria to identify genetic determinants of phenazine resistance.</title>
        <authorList>
            <person name="Mouncey N."/>
        </authorList>
    </citation>
    <scope>NUCLEOTIDE SEQUENCE [LARGE SCALE GENOMIC DNA]</scope>
    <source>
        <strain evidence="3 4">W2I16</strain>
    </source>
</reference>